<comment type="caution">
    <text evidence="5">The sequence shown here is derived from an EMBL/GenBank/DDBJ whole genome shotgun (WGS) entry which is preliminary data.</text>
</comment>
<dbReference type="PANTHER" id="PTHR10039:SF16">
    <property type="entry name" value="GPI INOSITOL-DEACYLASE"/>
    <property type="match status" value="1"/>
</dbReference>
<dbReference type="Gene3D" id="3.40.50.300">
    <property type="entry name" value="P-loop containing nucleotide triphosphate hydrolases"/>
    <property type="match status" value="1"/>
</dbReference>
<evidence type="ECO:0000313" key="5">
    <source>
        <dbReference type="EMBL" id="KAF7546581.1"/>
    </source>
</evidence>
<dbReference type="Pfam" id="PF22939">
    <property type="entry name" value="WHD_GPIID"/>
    <property type="match status" value="1"/>
</dbReference>
<feature type="domain" description="Nephrocystin 3-like N-terminal" evidence="4">
    <location>
        <begin position="192"/>
        <end position="330"/>
    </location>
</feature>
<feature type="repeat" description="ANK" evidence="2">
    <location>
        <begin position="661"/>
        <end position="693"/>
    </location>
</feature>
<dbReference type="PROSITE" id="PS50088">
    <property type="entry name" value="ANK_REPEAT"/>
    <property type="match status" value="1"/>
</dbReference>
<evidence type="ECO:0000259" key="4">
    <source>
        <dbReference type="Pfam" id="PF24883"/>
    </source>
</evidence>
<dbReference type="Pfam" id="PF24883">
    <property type="entry name" value="NPHP3_N"/>
    <property type="match status" value="1"/>
</dbReference>
<dbReference type="AlphaFoldDB" id="A0A9P5H649"/>
<dbReference type="InterPro" id="IPR002110">
    <property type="entry name" value="Ankyrin_rpt"/>
</dbReference>
<name>A0A9P5H649_9HYPO</name>
<dbReference type="InterPro" id="IPR054471">
    <property type="entry name" value="GPIID_WHD"/>
</dbReference>
<dbReference type="Gene3D" id="1.25.40.20">
    <property type="entry name" value="Ankyrin repeat-containing domain"/>
    <property type="match status" value="1"/>
</dbReference>
<dbReference type="SUPFAM" id="SSF52540">
    <property type="entry name" value="P-loop containing nucleoside triphosphate hydrolases"/>
    <property type="match status" value="1"/>
</dbReference>
<dbReference type="EMBL" id="JAANBB010000208">
    <property type="protein sequence ID" value="KAF7546581.1"/>
    <property type="molecule type" value="Genomic_DNA"/>
</dbReference>
<feature type="domain" description="GPI inositol-deacylase winged helix" evidence="3">
    <location>
        <begin position="440"/>
        <end position="519"/>
    </location>
</feature>
<protein>
    <recommendedName>
        <fullName evidence="7">Ankyrin repeat protein</fullName>
    </recommendedName>
</protein>
<sequence length="732" mass="82306">MADAIFGAVEVAVCITEVVKLIYNYVNGVKDAKDDIRKLTQELFALKGALEHFDLHGEMGIDNSMQTQVDSMLKMTQETLDSIQGRLGKPRSSTFGKATKSLSWPFKSREIQKHLDTIERAKTWFVMVILKDSSDITLAVYDEMKVLVEMLHQDIVDKQTRKMIQDTDDLLAWLAPVNVEEMLDKATQNKIPAGSGKTVLFSTIIEELQRVQLSDSSKNVNIGYHCCSLDDAASQQISNIFGSILAKAGSSRPEILQHITPYKRTGSSLVPQNNLTISEINEIMAHILDSCERFYILIDSLNETPYEEELVQALVHLCEQHAQLRILITCTREPLVPSPVIRERVMQLDAVNNDIESYVLHRLASEPCFRVLSSKIHAEIQQKIVSGADGMFRWARLCMDRLSILRTGRDVKDALQDMPTTLNSTYVGILGRIQDHDCEIAREALLWLCFSLRPLTLEELAEAVVLRESDMDIDDDCRLTRPIMIIDICRDLVVRSDHFVTLAHDSIRTFLTSPNIRSTTAAFFALDPADAHSRILRKCLCYLSLGGFASGPVSEAEDFYNRIKSYPLISYAATYWPIHSERYSLTPDDESLILAFFDTKNLPNGSSFDSWVQLLLETQQLEAIQRTQPLYYAASFNMLSVLKILLRPELGINLHRGGGRFNSSPLFVAIWRSNIQAAILLLEAGADPHLIDETSHKTCQELAYNSQLTEVLQVIADLDGKRASTDKISGSS</sequence>
<keyword evidence="1" id="KW-0677">Repeat</keyword>
<reference evidence="5" key="1">
    <citation type="submission" date="2020-03" db="EMBL/GenBank/DDBJ databases">
        <title>Draft Genome Sequence of Cylindrodendrum hubeiense.</title>
        <authorList>
            <person name="Buettner E."/>
            <person name="Kellner H."/>
        </authorList>
    </citation>
    <scope>NUCLEOTIDE SEQUENCE</scope>
    <source>
        <strain evidence="5">IHI 201604</strain>
    </source>
</reference>
<dbReference type="SUPFAM" id="SSF48403">
    <property type="entry name" value="Ankyrin repeat"/>
    <property type="match status" value="1"/>
</dbReference>
<keyword evidence="2" id="KW-0040">ANK repeat</keyword>
<gene>
    <name evidence="5" type="ORF">G7Z17_g8338</name>
</gene>
<keyword evidence="6" id="KW-1185">Reference proteome</keyword>
<evidence type="ECO:0008006" key="7">
    <source>
        <dbReference type="Google" id="ProtNLM"/>
    </source>
</evidence>
<evidence type="ECO:0000313" key="6">
    <source>
        <dbReference type="Proteomes" id="UP000722485"/>
    </source>
</evidence>
<dbReference type="InterPro" id="IPR027417">
    <property type="entry name" value="P-loop_NTPase"/>
</dbReference>
<dbReference type="InterPro" id="IPR056884">
    <property type="entry name" value="NPHP3-like_N"/>
</dbReference>
<evidence type="ECO:0000259" key="3">
    <source>
        <dbReference type="Pfam" id="PF22939"/>
    </source>
</evidence>
<dbReference type="PANTHER" id="PTHR10039">
    <property type="entry name" value="AMELOGENIN"/>
    <property type="match status" value="1"/>
</dbReference>
<evidence type="ECO:0000256" key="1">
    <source>
        <dbReference type="ARBA" id="ARBA00022737"/>
    </source>
</evidence>
<accession>A0A9P5H649</accession>
<organism evidence="5 6">
    <name type="scientific">Cylindrodendrum hubeiense</name>
    <dbReference type="NCBI Taxonomy" id="595255"/>
    <lineage>
        <taxon>Eukaryota</taxon>
        <taxon>Fungi</taxon>
        <taxon>Dikarya</taxon>
        <taxon>Ascomycota</taxon>
        <taxon>Pezizomycotina</taxon>
        <taxon>Sordariomycetes</taxon>
        <taxon>Hypocreomycetidae</taxon>
        <taxon>Hypocreales</taxon>
        <taxon>Nectriaceae</taxon>
        <taxon>Cylindrodendrum</taxon>
    </lineage>
</organism>
<proteinExistence type="predicted"/>
<dbReference type="OrthoDB" id="1577640at2759"/>
<dbReference type="SMART" id="SM00248">
    <property type="entry name" value="ANK"/>
    <property type="match status" value="2"/>
</dbReference>
<evidence type="ECO:0000256" key="2">
    <source>
        <dbReference type="PROSITE-ProRule" id="PRU00023"/>
    </source>
</evidence>
<dbReference type="Proteomes" id="UP000722485">
    <property type="component" value="Unassembled WGS sequence"/>
</dbReference>
<dbReference type="InterPro" id="IPR036770">
    <property type="entry name" value="Ankyrin_rpt-contain_sf"/>
</dbReference>